<name>F6THK0_XENTR</name>
<keyword evidence="4" id="KW-0256">Endoplasmic reticulum</keyword>
<accession>F6THK0</accession>
<dbReference type="InterPro" id="IPR036400">
    <property type="entry name" value="Cyt_B5-like_heme/steroid_sf"/>
</dbReference>
<dbReference type="InterPro" id="IPR050577">
    <property type="entry name" value="MAPR/NEUFC/NENF-like"/>
</dbReference>
<dbReference type="OrthoDB" id="547796at2759"/>
<evidence type="ECO:0000256" key="7">
    <source>
        <dbReference type="SAM" id="MobiDB-lite"/>
    </source>
</evidence>
<accession>Q5BKE7</accession>
<proteinExistence type="evidence at transcript level"/>
<evidence type="ECO:0000313" key="10">
    <source>
        <dbReference type="EMBL" id="AAH91102.1"/>
    </source>
</evidence>
<reference evidence="13" key="5">
    <citation type="submission" date="2025-04" db="UniProtKB">
        <authorList>
            <consortium name="RefSeq"/>
        </authorList>
    </citation>
    <scope>IDENTIFICATION</scope>
</reference>
<dbReference type="Ensembl" id="ENSXETT00000124343">
    <property type="protein sequence ID" value="ENSXETP00000118749"/>
    <property type="gene ID" value="ENSXETG00000014379"/>
</dbReference>
<sequence length="164" mass="18288">MPEVSVWHRCAVILCLVLLSGASQEPQQPGPRQKPVRLFTEDDLATYNGEKDEQPIYMAVKGTVFDVSAGKEFYGKGASYNALAGKDSTRAVAKMSLDPADLTYDTAGLTEEELKSLDDIFENVYKRKYPIVGYTARRILNEDGSPNPNFKPDDQPQFSIKDEF</sequence>
<dbReference type="PANTHER" id="PTHR10281:SF72">
    <property type="entry name" value="NEUDESIN"/>
    <property type="match status" value="1"/>
</dbReference>
<evidence type="ECO:0000259" key="9">
    <source>
        <dbReference type="SMART" id="SM01117"/>
    </source>
</evidence>
<dbReference type="Bgee" id="ENSXETG00000014379">
    <property type="expression patterns" value="Expressed in ovary and 13 other cell types or tissues"/>
</dbReference>
<dbReference type="HOGENOM" id="CLU_134788_0_0_1"/>
<evidence type="ECO:0000256" key="6">
    <source>
        <dbReference type="ARBA" id="ARBA00038357"/>
    </source>
</evidence>
<dbReference type="InterPro" id="IPR001199">
    <property type="entry name" value="Cyt_B5-like_heme/steroid-bd"/>
</dbReference>
<keyword evidence="2" id="KW-0349">Heme</keyword>
<evidence type="ECO:0000313" key="11">
    <source>
        <dbReference type="Ensembl" id="ENSXETP00000031442"/>
    </source>
</evidence>
<dbReference type="AlphaFoldDB" id="F6THK0"/>
<dbReference type="RefSeq" id="NP_001025625.1">
    <property type="nucleotide sequence ID" value="NM_001030454.1"/>
</dbReference>
<dbReference type="Ensembl" id="ENSXETT00000031442">
    <property type="protein sequence ID" value="ENSXETP00000031442"/>
    <property type="gene ID" value="ENSXETG00000014379"/>
</dbReference>
<dbReference type="GeneID" id="595013"/>
<dbReference type="ExpressionAtlas" id="F6THK0">
    <property type="expression patterns" value="baseline and differential"/>
</dbReference>
<dbReference type="STRING" id="8364.ENSXETP00000007789"/>
<dbReference type="KEGG" id="xtr:595013"/>
<reference evidence="13" key="1">
    <citation type="journal article" date="2002" name="Dev. Dyn.">
        <title>Genetic and genomic tools for Xenopus research: The NIH Xenopus initiative.</title>
        <authorList>
            <person name="Klein S.L."/>
            <person name="Strausberg R.L."/>
            <person name="Wagner L."/>
            <person name="Pontius J."/>
            <person name="Clifton S.W."/>
            <person name="Richardson P."/>
        </authorList>
    </citation>
    <scope>NUCLEOTIDE SEQUENCE</scope>
</reference>
<evidence type="ECO:0000313" key="12">
    <source>
        <dbReference type="Proteomes" id="UP000008143"/>
    </source>
</evidence>
<gene>
    <name evidence="10 11 13 14" type="primary">nenf</name>
    <name evidence="13" type="synonym">cir2</name>
    <name evidence="13" type="synonym">scirp10</name>
    <name evidence="13" type="synonym">spuf</name>
</gene>
<comment type="subcellular location">
    <subcellularLocation>
        <location evidence="1">Endoplasmic reticulum</location>
    </subcellularLocation>
</comment>
<dbReference type="EMBL" id="BC091102">
    <property type="protein sequence ID" value="AAH91102.1"/>
    <property type="molecule type" value="mRNA"/>
</dbReference>
<feature type="chain" id="PRO_5033206262" evidence="8 13">
    <location>
        <begin position="23"/>
        <end position="164"/>
    </location>
</feature>
<reference evidence="11" key="3">
    <citation type="journal article" date="2010" name="Science">
        <title>The genome of the Western clawed frog Xenopus tropicalis.</title>
        <authorList>
            <person name="Hellsten U."/>
            <person name="Harland R.M."/>
            <person name="Gilchrist M.J."/>
            <person name="Hendrix D."/>
            <person name="Jurka J."/>
            <person name="Kapitonov V."/>
            <person name="Ovcharenko I."/>
            <person name="Putnam N.H."/>
            <person name="Shu S."/>
            <person name="Taher L."/>
            <person name="Blitz I.L."/>
            <person name="Blumberg B."/>
            <person name="Dichmann D.S."/>
            <person name="Dubchak I."/>
            <person name="Amaya E."/>
            <person name="Detter J.C."/>
            <person name="Fletcher R."/>
            <person name="Gerhard D.S."/>
            <person name="Goodstein D."/>
            <person name="Graves T."/>
            <person name="Grigoriev I.V."/>
            <person name="Grimwood J."/>
            <person name="Kawashima T."/>
            <person name="Lindquist E."/>
            <person name="Lucas S.M."/>
            <person name="Mead P.E."/>
            <person name="Mitros T."/>
            <person name="Ogino H."/>
            <person name="Ohta Y."/>
            <person name="Poliakov A.V."/>
            <person name="Pollet N."/>
            <person name="Robert J."/>
            <person name="Salamov A."/>
            <person name="Sater A.K."/>
            <person name="Schmutz J."/>
            <person name="Terry A."/>
            <person name="Vize P.D."/>
            <person name="Warren W.C."/>
            <person name="Wells D."/>
            <person name="Wills A."/>
            <person name="Wilson R.K."/>
            <person name="Zimmerman L.B."/>
            <person name="Zorn A.M."/>
            <person name="Grainger R."/>
            <person name="Grammer T."/>
            <person name="Khokha M.K."/>
            <person name="Richardson P.M."/>
            <person name="Rokhsar D.S."/>
        </authorList>
    </citation>
    <scope>NUCLEOTIDE SEQUENCE [LARGE SCALE GENOMIC DNA]</scope>
    <source>
        <strain evidence="11">Nigerian</strain>
    </source>
</reference>
<dbReference type="SUPFAM" id="SSF55856">
    <property type="entry name" value="Cytochrome b5-like heme/steroid binding domain"/>
    <property type="match status" value="1"/>
</dbReference>
<dbReference type="GO" id="GO:0012505">
    <property type="term" value="C:endomembrane system"/>
    <property type="evidence" value="ECO:0000318"/>
    <property type="project" value="GO_Central"/>
</dbReference>
<feature type="domain" description="Cytochrome b5 heme-binding" evidence="9">
    <location>
        <begin position="39"/>
        <end position="136"/>
    </location>
</feature>
<dbReference type="GO" id="GO:0005783">
    <property type="term" value="C:endoplasmic reticulum"/>
    <property type="evidence" value="ECO:0000318"/>
    <property type="project" value="GO_Central"/>
</dbReference>
<evidence type="ECO:0000256" key="2">
    <source>
        <dbReference type="ARBA" id="ARBA00022617"/>
    </source>
</evidence>
<evidence type="ECO:0000256" key="8">
    <source>
        <dbReference type="SAM" id="SignalP"/>
    </source>
</evidence>
<dbReference type="PANTHER" id="PTHR10281">
    <property type="entry name" value="MEMBRANE-ASSOCIATED PROGESTERONE RECEPTOR COMPONENT-RELATED"/>
    <property type="match status" value="1"/>
</dbReference>
<evidence type="ECO:0000256" key="4">
    <source>
        <dbReference type="ARBA" id="ARBA00022824"/>
    </source>
</evidence>
<keyword evidence="5" id="KW-0408">Iron</keyword>
<dbReference type="GO" id="GO:0016020">
    <property type="term" value="C:membrane"/>
    <property type="evidence" value="ECO:0000318"/>
    <property type="project" value="GO_Central"/>
</dbReference>
<protein>
    <submittedName>
        <fullName evidence="11">Neudesin neurotrophic factor</fullName>
    </submittedName>
    <submittedName>
        <fullName evidence="13">Neudesin precursor</fullName>
    </submittedName>
    <submittedName>
        <fullName evidence="10">Neuron derived neurotrophic factor</fullName>
    </submittedName>
</protein>
<feature type="region of interest" description="Disordered" evidence="7">
    <location>
        <begin position="142"/>
        <end position="164"/>
    </location>
</feature>
<keyword evidence="12" id="KW-1185">Reference proteome</keyword>
<dbReference type="Pfam" id="PF00173">
    <property type="entry name" value="Cyt-b5"/>
    <property type="match status" value="1"/>
</dbReference>
<dbReference type="Gene3D" id="3.10.120.10">
    <property type="entry name" value="Cytochrome b5-like heme/steroid binding domain"/>
    <property type="match status" value="1"/>
</dbReference>
<reference evidence="11" key="4">
    <citation type="submission" date="2011-06" db="UniProtKB">
        <authorList>
            <consortium name="Ensembl"/>
        </authorList>
    </citation>
    <scope>IDENTIFICATION</scope>
</reference>
<dbReference type="CTD" id="29937"/>
<dbReference type="Proteomes" id="UP000008143">
    <property type="component" value="Chromosome 5"/>
</dbReference>
<dbReference type="SMART" id="SM01117">
    <property type="entry name" value="Cyt-b5"/>
    <property type="match status" value="1"/>
</dbReference>
<organism evidence="11">
    <name type="scientific">Xenopus tropicalis</name>
    <name type="common">Western clawed frog</name>
    <name type="synonym">Silurana tropicalis</name>
    <dbReference type="NCBI Taxonomy" id="8364"/>
    <lineage>
        <taxon>Eukaryota</taxon>
        <taxon>Metazoa</taxon>
        <taxon>Chordata</taxon>
        <taxon>Craniata</taxon>
        <taxon>Vertebrata</taxon>
        <taxon>Euteleostomi</taxon>
        <taxon>Amphibia</taxon>
        <taxon>Batrachia</taxon>
        <taxon>Anura</taxon>
        <taxon>Pipoidea</taxon>
        <taxon>Pipidae</taxon>
        <taxon>Xenopodinae</taxon>
        <taxon>Xenopus</taxon>
        <taxon>Silurana</taxon>
    </lineage>
</organism>
<dbReference type="AGR" id="Xenbase:XB-GENE-972221"/>
<evidence type="ECO:0000313" key="13">
    <source>
        <dbReference type="RefSeq" id="NP_001025625.1"/>
    </source>
</evidence>
<evidence type="ECO:0000256" key="3">
    <source>
        <dbReference type="ARBA" id="ARBA00022723"/>
    </source>
</evidence>
<evidence type="ECO:0000256" key="1">
    <source>
        <dbReference type="ARBA" id="ARBA00004240"/>
    </source>
</evidence>
<dbReference type="PaxDb" id="8364-ENSXETP00000061543"/>
<dbReference type="GO" id="GO:0046872">
    <property type="term" value="F:metal ion binding"/>
    <property type="evidence" value="ECO:0007669"/>
    <property type="project" value="UniProtKB-KW"/>
</dbReference>
<dbReference type="GeneTree" id="ENSGT00940000162504"/>
<reference evidence="10" key="2">
    <citation type="submission" date="2005-03" db="EMBL/GenBank/DDBJ databases">
        <authorList>
            <consortium name="NIH - Xenopus Gene Collection (XGC) project"/>
        </authorList>
    </citation>
    <scope>NUCLEOTIDE SEQUENCE [LARGE SCALE MRNA]</scope>
    <source>
        <tissue evidence="10">Whole body</tissue>
    </source>
</reference>
<evidence type="ECO:0000313" key="14">
    <source>
        <dbReference type="Xenbase" id="XB-GENE-972221"/>
    </source>
</evidence>
<keyword evidence="8 13" id="KW-0732">Signal</keyword>
<feature type="signal peptide" evidence="8">
    <location>
        <begin position="1"/>
        <end position="22"/>
    </location>
</feature>
<dbReference type="OMA" id="VGYTAQR"/>
<comment type="similarity">
    <text evidence="6">Belongs to the cytochrome b5 family. MAPR subfamily.</text>
</comment>
<evidence type="ECO:0000256" key="5">
    <source>
        <dbReference type="ARBA" id="ARBA00023004"/>
    </source>
</evidence>
<dbReference type="Xenbase" id="XB-GENE-972221">
    <property type="gene designation" value="nenf"/>
</dbReference>
<keyword evidence="3" id="KW-0479">Metal-binding</keyword>